<sequence>MLKQGEIATALFNFPDQTGAKRRPVLVVSSEDQNITTRNAVVAAISSRPAKNRYDYKVEGWKTSGLRAPSMVRAGQLLTISGALLKKIGSLPEEEYFEVKRLLAELLSLNPN</sequence>
<evidence type="ECO:0000313" key="4">
    <source>
        <dbReference type="Proteomes" id="UP000239549"/>
    </source>
</evidence>
<dbReference type="SUPFAM" id="SSF50118">
    <property type="entry name" value="Cell growth inhibitor/plasmid maintenance toxic component"/>
    <property type="match status" value="1"/>
</dbReference>
<dbReference type="Pfam" id="PF02452">
    <property type="entry name" value="PemK_toxin"/>
    <property type="match status" value="1"/>
</dbReference>
<dbReference type="Gene3D" id="2.30.30.110">
    <property type="match status" value="1"/>
</dbReference>
<dbReference type="OrthoDB" id="129822at2"/>
<reference evidence="4" key="1">
    <citation type="submission" date="2018-02" db="EMBL/GenBank/DDBJ databases">
        <title>Genome sequence of Desulfocucumis palustris strain NAW-5.</title>
        <authorList>
            <person name="Watanabe M."/>
            <person name="Kojima H."/>
            <person name="Fukui M."/>
        </authorList>
    </citation>
    <scope>NUCLEOTIDE SEQUENCE [LARGE SCALE GENOMIC DNA]</scope>
    <source>
        <strain evidence="4">NAW-5</strain>
    </source>
</reference>
<name>A0A2L2XF00_9FIRM</name>
<protein>
    <recommendedName>
        <fullName evidence="5">mRNA interferase</fullName>
    </recommendedName>
</protein>
<comment type="caution">
    <text evidence="3">The sequence shown here is derived from an EMBL/GenBank/DDBJ whole genome shotgun (WGS) entry which is preliminary data.</text>
</comment>
<dbReference type="EMBL" id="BFAV01000142">
    <property type="protein sequence ID" value="GBF34594.1"/>
    <property type="molecule type" value="Genomic_DNA"/>
</dbReference>
<evidence type="ECO:0008006" key="5">
    <source>
        <dbReference type="Google" id="ProtNLM"/>
    </source>
</evidence>
<evidence type="ECO:0000313" key="3">
    <source>
        <dbReference type="EMBL" id="GBF34594.1"/>
    </source>
</evidence>
<keyword evidence="2" id="KW-1277">Toxin-antitoxin system</keyword>
<keyword evidence="4" id="KW-1185">Reference proteome</keyword>
<dbReference type="Proteomes" id="UP000239549">
    <property type="component" value="Unassembled WGS sequence"/>
</dbReference>
<evidence type="ECO:0000256" key="2">
    <source>
        <dbReference type="ARBA" id="ARBA00022649"/>
    </source>
</evidence>
<dbReference type="RefSeq" id="WP_104372819.1">
    <property type="nucleotide sequence ID" value="NZ_BFAV01000142.1"/>
</dbReference>
<evidence type="ECO:0000256" key="1">
    <source>
        <dbReference type="ARBA" id="ARBA00007521"/>
    </source>
</evidence>
<organism evidence="3 4">
    <name type="scientific">Desulfocucumis palustris</name>
    <dbReference type="NCBI Taxonomy" id="1898651"/>
    <lineage>
        <taxon>Bacteria</taxon>
        <taxon>Bacillati</taxon>
        <taxon>Bacillota</taxon>
        <taxon>Clostridia</taxon>
        <taxon>Eubacteriales</taxon>
        <taxon>Desulfocucumaceae</taxon>
        <taxon>Desulfocucumis</taxon>
    </lineage>
</organism>
<dbReference type="InterPro" id="IPR011067">
    <property type="entry name" value="Plasmid_toxin/cell-grow_inhib"/>
</dbReference>
<dbReference type="GO" id="GO:0003677">
    <property type="term" value="F:DNA binding"/>
    <property type="evidence" value="ECO:0007669"/>
    <property type="project" value="InterPro"/>
</dbReference>
<accession>A0A2L2XF00</accession>
<proteinExistence type="inferred from homology"/>
<dbReference type="InterPro" id="IPR003477">
    <property type="entry name" value="PemK-like"/>
</dbReference>
<comment type="similarity">
    <text evidence="1">Belongs to the PemK/MazF family.</text>
</comment>
<dbReference type="AlphaFoldDB" id="A0A2L2XF00"/>
<gene>
    <name evidence="3" type="ORF">DCCM_3713</name>
</gene>